<evidence type="ECO:0000313" key="4">
    <source>
        <dbReference type="Proteomes" id="UP000092093"/>
    </source>
</evidence>
<dbReference type="Proteomes" id="UP000092093">
    <property type="component" value="Unassembled WGS sequence"/>
</dbReference>
<dbReference type="NCBIfam" id="TIGR01764">
    <property type="entry name" value="excise"/>
    <property type="match status" value="1"/>
</dbReference>
<feature type="domain" description="Helix-turn-helix" evidence="2">
    <location>
        <begin position="12"/>
        <end position="60"/>
    </location>
</feature>
<feature type="region of interest" description="Disordered" evidence="1">
    <location>
        <begin position="58"/>
        <end position="80"/>
    </location>
</feature>
<accession>A0A1B7X520</accession>
<dbReference type="PATRIC" id="fig|1710896.3.peg.4479"/>
<sequence>MTDSASDNTPELLSVAETAKLLAVTRQRVHDLIKNGQIIAHKLGRYYYIEPTEIERYKNQPNGKPYQPRRTNSQANSIDR</sequence>
<proteinExistence type="predicted"/>
<protein>
    <submittedName>
        <fullName evidence="3">DNA-binding protein</fullName>
    </submittedName>
</protein>
<dbReference type="EMBL" id="LJOW01000021">
    <property type="protein sequence ID" value="OBQ44461.1"/>
    <property type="molecule type" value="Genomic_DNA"/>
</dbReference>
<dbReference type="AlphaFoldDB" id="A0A1B7X520"/>
<feature type="compositionally biased region" description="Polar residues" evidence="1">
    <location>
        <begin position="69"/>
        <end position="80"/>
    </location>
</feature>
<evidence type="ECO:0000256" key="1">
    <source>
        <dbReference type="SAM" id="MobiDB-lite"/>
    </source>
</evidence>
<organism evidence="3 4">
    <name type="scientific">Aphanizomenon flos-aquae WA102</name>
    <dbReference type="NCBI Taxonomy" id="1710896"/>
    <lineage>
        <taxon>Bacteria</taxon>
        <taxon>Bacillati</taxon>
        <taxon>Cyanobacteriota</taxon>
        <taxon>Cyanophyceae</taxon>
        <taxon>Nostocales</taxon>
        <taxon>Aphanizomenonaceae</taxon>
        <taxon>Aphanizomenon</taxon>
    </lineage>
</organism>
<name>A0A1B7X520_APHFL</name>
<reference evidence="3 4" key="1">
    <citation type="submission" date="2015-09" db="EMBL/GenBank/DDBJ databases">
        <title>Aphanizomenon flos-aquae WA102.</title>
        <authorList>
            <person name="Driscoll C."/>
        </authorList>
    </citation>
    <scope>NUCLEOTIDE SEQUENCE [LARGE SCALE GENOMIC DNA]</scope>
    <source>
        <strain evidence="3">WA102</strain>
    </source>
</reference>
<dbReference type="Pfam" id="PF12728">
    <property type="entry name" value="HTH_17"/>
    <property type="match status" value="1"/>
</dbReference>
<evidence type="ECO:0000259" key="2">
    <source>
        <dbReference type="Pfam" id="PF12728"/>
    </source>
</evidence>
<keyword evidence="3" id="KW-0238">DNA-binding</keyword>
<dbReference type="GO" id="GO:0003677">
    <property type="term" value="F:DNA binding"/>
    <property type="evidence" value="ECO:0007669"/>
    <property type="project" value="UniProtKB-KW"/>
</dbReference>
<comment type="caution">
    <text evidence="3">The sequence shown here is derived from an EMBL/GenBank/DDBJ whole genome shotgun (WGS) entry which is preliminary data.</text>
</comment>
<dbReference type="InterPro" id="IPR010093">
    <property type="entry name" value="SinI_DNA-bd"/>
</dbReference>
<gene>
    <name evidence="3" type="ORF">AN484_06725</name>
</gene>
<dbReference type="InterPro" id="IPR041657">
    <property type="entry name" value="HTH_17"/>
</dbReference>
<evidence type="ECO:0000313" key="3">
    <source>
        <dbReference type="EMBL" id="OBQ44461.1"/>
    </source>
</evidence>